<feature type="region of interest" description="Disordered" evidence="1">
    <location>
        <begin position="37"/>
        <end position="56"/>
    </location>
</feature>
<evidence type="ECO:0000313" key="2">
    <source>
        <dbReference type="EMBL" id="MFD2256687.1"/>
    </source>
</evidence>
<evidence type="ECO:0000256" key="1">
    <source>
        <dbReference type="SAM" id="MobiDB-lite"/>
    </source>
</evidence>
<comment type="caution">
    <text evidence="2">The sequence shown here is derived from an EMBL/GenBank/DDBJ whole genome shotgun (WGS) entry which is preliminary data.</text>
</comment>
<name>A0ABW5D6H1_9BACT</name>
<gene>
    <name evidence="2" type="ORF">ACFSSA_08365</name>
</gene>
<feature type="compositionally biased region" description="Polar residues" evidence="1">
    <location>
        <begin position="37"/>
        <end position="46"/>
    </location>
</feature>
<evidence type="ECO:0008006" key="4">
    <source>
        <dbReference type="Google" id="ProtNLM"/>
    </source>
</evidence>
<dbReference type="EMBL" id="JBHUIT010000011">
    <property type="protein sequence ID" value="MFD2256687.1"/>
    <property type="molecule type" value="Genomic_DNA"/>
</dbReference>
<accession>A0ABW5D6H1</accession>
<protein>
    <recommendedName>
        <fullName evidence="4">Lipoprotein</fullName>
    </recommendedName>
</protein>
<organism evidence="2 3">
    <name type="scientific">Luteolibacter algae</name>
    <dbReference type="NCBI Taxonomy" id="454151"/>
    <lineage>
        <taxon>Bacteria</taxon>
        <taxon>Pseudomonadati</taxon>
        <taxon>Verrucomicrobiota</taxon>
        <taxon>Verrucomicrobiia</taxon>
        <taxon>Verrucomicrobiales</taxon>
        <taxon>Verrucomicrobiaceae</taxon>
        <taxon>Luteolibacter</taxon>
    </lineage>
</organism>
<proteinExistence type="predicted"/>
<dbReference type="Proteomes" id="UP001597375">
    <property type="component" value="Unassembled WGS sequence"/>
</dbReference>
<dbReference type="PROSITE" id="PS51257">
    <property type="entry name" value="PROKAR_LIPOPROTEIN"/>
    <property type="match status" value="1"/>
</dbReference>
<reference evidence="3" key="1">
    <citation type="journal article" date="2019" name="Int. J. Syst. Evol. Microbiol.">
        <title>The Global Catalogue of Microorganisms (GCM) 10K type strain sequencing project: providing services to taxonomists for standard genome sequencing and annotation.</title>
        <authorList>
            <consortium name="The Broad Institute Genomics Platform"/>
            <consortium name="The Broad Institute Genome Sequencing Center for Infectious Disease"/>
            <person name="Wu L."/>
            <person name="Ma J."/>
        </authorList>
    </citation>
    <scope>NUCLEOTIDE SEQUENCE [LARGE SCALE GENOMIC DNA]</scope>
    <source>
        <strain evidence="3">CGMCC 4.7106</strain>
    </source>
</reference>
<sequence length="56" mass="6270">MKLVLILITSCTLISCNTTIGLWRDTKDGYHWTKNKIQNSGSNSGGQEYEYGAPVY</sequence>
<dbReference type="RefSeq" id="WP_386819977.1">
    <property type="nucleotide sequence ID" value="NZ_JBHUIT010000011.1"/>
</dbReference>
<keyword evidence="3" id="KW-1185">Reference proteome</keyword>
<evidence type="ECO:0000313" key="3">
    <source>
        <dbReference type="Proteomes" id="UP001597375"/>
    </source>
</evidence>